<evidence type="ECO:0000313" key="2">
    <source>
        <dbReference type="Proteomes" id="UP000523362"/>
    </source>
</evidence>
<gene>
    <name evidence="1" type="ORF">HB897_02165</name>
</gene>
<accession>A0A7X0WZX2</accession>
<protein>
    <recommendedName>
        <fullName evidence="3">YneQ</fullName>
    </recommendedName>
</protein>
<dbReference type="RefSeq" id="WP_185383239.1">
    <property type="nucleotide sequence ID" value="NZ_JAARRG010000001.1"/>
</dbReference>
<dbReference type="Proteomes" id="UP000523362">
    <property type="component" value="Unassembled WGS sequence"/>
</dbReference>
<dbReference type="EMBL" id="JAARRG010000001">
    <property type="protein sequence ID" value="MBC1485035.1"/>
    <property type="molecule type" value="Genomic_DNA"/>
</dbReference>
<organism evidence="1 2">
    <name type="scientific">Listeria seeligeri</name>
    <dbReference type="NCBI Taxonomy" id="1640"/>
    <lineage>
        <taxon>Bacteria</taxon>
        <taxon>Bacillati</taxon>
        <taxon>Bacillota</taxon>
        <taxon>Bacilli</taxon>
        <taxon>Bacillales</taxon>
        <taxon>Listeriaceae</taxon>
        <taxon>Listeria</taxon>
    </lineage>
</organism>
<sequence>MAFGVKRDEMDLWKEKASRNEIAIITHYWLDDRFPDSKTVTKVACSDLKKLQQWGKQYGLAPDWIDNRRKNIPHYDLFGEMQLVVLKNEHEWGQIERFHLEEKNND</sequence>
<dbReference type="AlphaFoldDB" id="A0A7X0WZX2"/>
<evidence type="ECO:0000313" key="1">
    <source>
        <dbReference type="EMBL" id="MBC1485035.1"/>
    </source>
</evidence>
<name>A0A7X0WZX2_LISSE</name>
<evidence type="ECO:0008006" key="3">
    <source>
        <dbReference type="Google" id="ProtNLM"/>
    </source>
</evidence>
<proteinExistence type="predicted"/>
<comment type="caution">
    <text evidence="1">The sequence shown here is derived from an EMBL/GenBank/DDBJ whole genome shotgun (WGS) entry which is preliminary data.</text>
</comment>
<reference evidence="1 2" key="1">
    <citation type="submission" date="2020-03" db="EMBL/GenBank/DDBJ databases">
        <title>Soil Listeria distribution.</title>
        <authorList>
            <person name="Liao J."/>
            <person name="Wiedmann M."/>
        </authorList>
    </citation>
    <scope>NUCLEOTIDE SEQUENCE [LARGE SCALE GENOMIC DNA]</scope>
    <source>
        <strain evidence="1 2">FSL L7-1560</strain>
    </source>
</reference>